<protein>
    <submittedName>
        <fullName evidence="1">Uncharacterized protein</fullName>
    </submittedName>
</protein>
<sequence>MFCAYADVHVQPRSQAQINANAPTTHALRPTLSAGLVLRRRVPMGRQIRAGELVLRVQAQANTQADQAIYDDTARDDCRDSRRKYQQKKELDQRIDLILLAYRAQLKEGKARVHRKHHAGARPAQLLIIVETWPVRGGQ</sequence>
<dbReference type="HOGENOM" id="CLU_1841396_0_0_4"/>
<name>E5ATK9_MYCRK</name>
<proteinExistence type="predicted"/>
<reference evidence="1 2" key="1">
    <citation type="journal article" date="2011" name="J. Bacteriol.">
        <title>Complete genome sequence of Burkholderia rhizoxinica, an endosymbiont of Rhizopus microsporus.</title>
        <authorList>
            <person name="Lackner G."/>
            <person name="Moebius N."/>
            <person name="Partida-Martinez L."/>
            <person name="Hertweck C."/>
        </authorList>
    </citation>
    <scope>NUCLEOTIDE SEQUENCE [LARGE SCALE GENOMIC DNA]</scope>
    <source>
        <strain evidence="2">DSM 19002 / CIP 109453 / HKI 454</strain>
        <plasmid evidence="1 2">pBRH01</plasmid>
    </source>
</reference>
<geneLocation type="plasmid" evidence="1 2">
    <name>pBRH01</name>
</geneLocation>
<keyword evidence="1" id="KW-0614">Plasmid</keyword>
<accession>E5ATK9</accession>
<dbReference type="Proteomes" id="UP000007437">
    <property type="component" value="Plasmid pBRH01"/>
</dbReference>
<gene>
    <name evidence="1" type="ordered locus">RBRH_03459</name>
</gene>
<evidence type="ECO:0000313" key="2">
    <source>
        <dbReference type="Proteomes" id="UP000007437"/>
    </source>
</evidence>
<dbReference type="EMBL" id="FR687360">
    <property type="protein sequence ID" value="CBW76433.1"/>
    <property type="molecule type" value="Genomic_DNA"/>
</dbReference>
<dbReference type="KEGG" id="brh:RBRH_03459"/>
<dbReference type="AlphaFoldDB" id="E5ATK9"/>
<evidence type="ECO:0000313" key="1">
    <source>
        <dbReference type="EMBL" id="CBW76433.1"/>
    </source>
</evidence>
<organism evidence="1 2">
    <name type="scientific">Mycetohabitans rhizoxinica (strain DSM 19002 / CIP 109453 / HKI 454)</name>
    <name type="common">Paraburkholderia rhizoxinica</name>
    <dbReference type="NCBI Taxonomy" id="882378"/>
    <lineage>
        <taxon>Bacteria</taxon>
        <taxon>Pseudomonadati</taxon>
        <taxon>Pseudomonadota</taxon>
        <taxon>Betaproteobacteria</taxon>
        <taxon>Burkholderiales</taxon>
        <taxon>Burkholderiaceae</taxon>
        <taxon>Mycetohabitans</taxon>
    </lineage>
</organism>